<feature type="non-terminal residue" evidence="2">
    <location>
        <position position="524"/>
    </location>
</feature>
<gene>
    <name evidence="2" type="ORF">A0H81_07389</name>
</gene>
<dbReference type="OrthoDB" id="120976at2759"/>
<dbReference type="STRING" id="5627.A0A1C7M6Q2"/>
<accession>A0A1C7M6Q2</accession>
<feature type="region of interest" description="Disordered" evidence="1">
    <location>
        <begin position="86"/>
        <end position="127"/>
    </location>
</feature>
<dbReference type="OMA" id="RTSEIEC"/>
<dbReference type="InterPro" id="IPR032675">
    <property type="entry name" value="LRR_dom_sf"/>
</dbReference>
<dbReference type="Proteomes" id="UP000092993">
    <property type="component" value="Unassembled WGS sequence"/>
</dbReference>
<proteinExistence type="predicted"/>
<evidence type="ECO:0000256" key="1">
    <source>
        <dbReference type="SAM" id="MobiDB-lite"/>
    </source>
</evidence>
<evidence type="ECO:0000313" key="2">
    <source>
        <dbReference type="EMBL" id="OBZ72512.1"/>
    </source>
</evidence>
<reference evidence="2 3" key="1">
    <citation type="submission" date="2016-03" db="EMBL/GenBank/DDBJ databases">
        <title>Whole genome sequencing of Grifola frondosa 9006-11.</title>
        <authorList>
            <person name="Min B."/>
            <person name="Park H."/>
            <person name="Kim J.-G."/>
            <person name="Cho H."/>
            <person name="Oh Y.-L."/>
            <person name="Kong W.-S."/>
            <person name="Choi I.-G."/>
        </authorList>
    </citation>
    <scope>NUCLEOTIDE SEQUENCE [LARGE SCALE GENOMIC DNA]</scope>
    <source>
        <strain evidence="2 3">9006-11</strain>
    </source>
</reference>
<sequence>MIPVDGPIIDDQNPFYCPAVSARAFIDTLQSQLRSASALGFPDISDAHSVSSFAKRLQVSITEDDMSDLVRSPALPKALTAPSLHAPVLDDSSSSDQVPGLDRSVSPLTRLVEKSGSDVDRKSGFKRKRSSSMDAFSELLASPKHGRSFDEYNDKSFQLSAKAERLQFFPRNTVPIPVYSSSPRAYNAAKTSTMSALRRKVATLEHELYGQPVGTQTPRGLKSLISHLDLLFPGIRLKERLYALETVTHQRIADILAVDGHLSDRVLNILRTSEIECIDLTASIMDEDGLNLGAHELMRVFTRPNSFLFLKEINLSGAPLRDFDITNIHHLPRLARLWLSNTGIGNEAIYHLCALKRTLTELDIAFNHRIDDDVIPALLSLPKLRFLSLIETSVAMPGLRKLAVAFKEREDRSGNDPSYKVQVEIPYACEDYISKLSSKYMLNPLPPLIVDPKAVADLSAAALRRNLAAHETFNEEVVVGGSRKEMAERLRKILVDRSDDLVVKEMVREACDEDSEDVVSEGVC</sequence>
<protein>
    <submittedName>
        <fullName evidence="2">Uncharacterized protein</fullName>
    </submittedName>
</protein>
<comment type="caution">
    <text evidence="2">The sequence shown here is derived from an EMBL/GenBank/DDBJ whole genome shotgun (WGS) entry which is preliminary data.</text>
</comment>
<feature type="compositionally biased region" description="Basic and acidic residues" evidence="1">
    <location>
        <begin position="111"/>
        <end position="123"/>
    </location>
</feature>
<evidence type="ECO:0000313" key="3">
    <source>
        <dbReference type="Proteomes" id="UP000092993"/>
    </source>
</evidence>
<keyword evidence="3" id="KW-1185">Reference proteome</keyword>
<organism evidence="2 3">
    <name type="scientific">Grifola frondosa</name>
    <name type="common">Maitake</name>
    <name type="synonym">Polyporus frondosus</name>
    <dbReference type="NCBI Taxonomy" id="5627"/>
    <lineage>
        <taxon>Eukaryota</taxon>
        <taxon>Fungi</taxon>
        <taxon>Dikarya</taxon>
        <taxon>Basidiomycota</taxon>
        <taxon>Agaricomycotina</taxon>
        <taxon>Agaricomycetes</taxon>
        <taxon>Polyporales</taxon>
        <taxon>Grifolaceae</taxon>
        <taxon>Grifola</taxon>
    </lineage>
</organism>
<dbReference type="SUPFAM" id="SSF52047">
    <property type="entry name" value="RNI-like"/>
    <property type="match status" value="1"/>
</dbReference>
<name>A0A1C7M6Q2_GRIFR</name>
<dbReference type="AlphaFoldDB" id="A0A1C7M6Q2"/>
<dbReference type="Gene3D" id="3.80.10.10">
    <property type="entry name" value="Ribonuclease Inhibitor"/>
    <property type="match status" value="1"/>
</dbReference>
<dbReference type="EMBL" id="LUGG01000009">
    <property type="protein sequence ID" value="OBZ72512.1"/>
    <property type="molecule type" value="Genomic_DNA"/>
</dbReference>